<evidence type="ECO:0000256" key="1">
    <source>
        <dbReference type="SAM" id="MobiDB-lite"/>
    </source>
</evidence>
<sequence length="858" mass="95977">MDFWPKDDRTTASRQRTAKSGNRDYPYLEPGMIGAATLLNTSTETLEWNFLAGGSTLDSQQKRLKVGRSIQLFPPTKPKPPTSSYYNVRQRAEQGANFLRTYLPDVDITAELIREHLTEEANLEKRLEQFDPFLGTVLNVLPTGFPEEVLVLFPTGELSRDLNISTMQSKSESELMFIRWSSPAFSYSTPIRQIASNICSGNGIVAVRSFGDTCLSRVHNPTNEEEPFSLIPIGNLRAFEPWNKHPFDVHLSSNGVATTVNQHGFVAQYDINLTKTMNIEAYQHITPPENDDSDFWQLIPSRANDGPFVMSHNRLSQVDTRTKSTLPIFSLPASRHLFTSAEMQDPCCISVSSTKEIIWLDTRFPDRPLLTLAHGRQYDRTLRLMNVTLPNDRHLCVLHSRFNSMISVYDTTKSENQPLLMNDAPHFLPFETLYDKSISKAIVTHSYGQELLCLGEDGQLTQHALRLPPQDVAGVDVKSSGNTITMEFNADKINQLSQRVYCEVDVSGTSVLSAVRQAPLEDPEAICHASDEFPRYLQTKELPTEYMLTLYDIAFRSGSEPEQFSRSDFLASSTIKSDEGFQALLSGKFSPSLIKAPFKASISETLSKLGTPHTNDPSELYEDMMRTYLAGDDIPKHLRTQQNEACRQLAFDLALSSTVLHENGVSIAVGDDRALETMAGALSIGDEPRPYTFGYLKPLEGFSKASYDEERRPLEPPELPSGVRLLMKTWDNSNPFDYEYHDAYTGNAPPPLPKKASKTPDRPTLNVEHTQPRPPVVSLAIPPALVIERSQKPKSPRQQSQEAYVTRFRAETGSQPLGFSSNLDMSQTPVANTQVVSGPYGGRPQLKKKPVKKRIGGF</sequence>
<comment type="caution">
    <text evidence="2">The sequence shown here is derived from an EMBL/GenBank/DDBJ whole genome shotgun (WGS) entry which is preliminary data.</text>
</comment>
<dbReference type="EMBL" id="NHTK01004983">
    <property type="protein sequence ID" value="PPQ83788.1"/>
    <property type="molecule type" value="Genomic_DNA"/>
</dbReference>
<feature type="compositionally biased region" description="Basic residues" evidence="1">
    <location>
        <begin position="845"/>
        <end position="858"/>
    </location>
</feature>
<evidence type="ECO:0008006" key="4">
    <source>
        <dbReference type="Google" id="ProtNLM"/>
    </source>
</evidence>
<dbReference type="InterPro" id="IPR019350">
    <property type="entry name" value="RNA_pol_I-sp_TIF_RRN6-like"/>
</dbReference>
<organism evidence="2 3">
    <name type="scientific">Panaeolus cyanescens</name>
    <dbReference type="NCBI Taxonomy" id="181874"/>
    <lineage>
        <taxon>Eukaryota</taxon>
        <taxon>Fungi</taxon>
        <taxon>Dikarya</taxon>
        <taxon>Basidiomycota</taxon>
        <taxon>Agaricomycotina</taxon>
        <taxon>Agaricomycetes</taxon>
        <taxon>Agaricomycetidae</taxon>
        <taxon>Agaricales</taxon>
        <taxon>Agaricineae</taxon>
        <taxon>Galeropsidaceae</taxon>
        <taxon>Panaeolus</taxon>
    </lineage>
</organism>
<protein>
    <recommendedName>
        <fullName evidence="4">RNA polymerase I-specific transcription initiation factor RRN6-like protein</fullName>
    </recommendedName>
</protein>
<proteinExistence type="predicted"/>
<evidence type="ECO:0000313" key="3">
    <source>
        <dbReference type="Proteomes" id="UP000284842"/>
    </source>
</evidence>
<gene>
    <name evidence="2" type="ORF">CVT24_007261</name>
</gene>
<keyword evidence="3" id="KW-1185">Reference proteome</keyword>
<feature type="compositionally biased region" description="Basic and acidic residues" evidence="1">
    <location>
        <begin position="1"/>
        <end position="11"/>
    </location>
</feature>
<feature type="region of interest" description="Disordered" evidence="1">
    <location>
        <begin position="1"/>
        <end position="24"/>
    </location>
</feature>
<name>A0A409WZ38_9AGAR</name>
<feature type="region of interest" description="Disordered" evidence="1">
    <location>
        <begin position="833"/>
        <end position="858"/>
    </location>
</feature>
<dbReference type="InParanoid" id="A0A409WZ38"/>
<accession>A0A409WZ38</accession>
<reference evidence="2 3" key="1">
    <citation type="journal article" date="2018" name="Evol. Lett.">
        <title>Horizontal gene cluster transfer increased hallucinogenic mushroom diversity.</title>
        <authorList>
            <person name="Reynolds H.T."/>
            <person name="Vijayakumar V."/>
            <person name="Gluck-Thaler E."/>
            <person name="Korotkin H.B."/>
            <person name="Matheny P.B."/>
            <person name="Slot J.C."/>
        </authorList>
    </citation>
    <scope>NUCLEOTIDE SEQUENCE [LARGE SCALE GENOMIC DNA]</scope>
    <source>
        <strain evidence="2 3">2629</strain>
    </source>
</reference>
<dbReference type="AlphaFoldDB" id="A0A409WZ38"/>
<dbReference type="Proteomes" id="UP000284842">
    <property type="component" value="Unassembled WGS sequence"/>
</dbReference>
<dbReference type="OrthoDB" id="2382881at2759"/>
<feature type="region of interest" description="Disordered" evidence="1">
    <location>
        <begin position="744"/>
        <end position="770"/>
    </location>
</feature>
<dbReference type="PANTHER" id="PTHR28221">
    <property type="entry name" value="RNA POLYMERASE I-SPECIFIC TRANSCRIPTION INITIATION FACTOR RRN6"/>
    <property type="match status" value="1"/>
</dbReference>
<dbReference type="PANTHER" id="PTHR28221:SF2">
    <property type="entry name" value="RNA POLYMERASE I-SPECIFIC TRANSCRIPTION INITIATION FACTOR RRN6"/>
    <property type="match status" value="1"/>
</dbReference>
<evidence type="ECO:0000313" key="2">
    <source>
        <dbReference type="EMBL" id="PPQ83788.1"/>
    </source>
</evidence>
<dbReference type="STRING" id="181874.A0A409WZ38"/>